<feature type="region of interest" description="Disordered" evidence="1">
    <location>
        <begin position="217"/>
        <end position="241"/>
    </location>
</feature>
<dbReference type="RefSeq" id="WP_250593587.1">
    <property type="nucleotide sequence ID" value="NZ_JAKRVY010000001.1"/>
</dbReference>
<gene>
    <name evidence="2" type="ORF">AArcSt11_00090</name>
</gene>
<organism evidence="2 3">
    <name type="scientific">Natranaeroarchaeum aerophilus</name>
    <dbReference type="NCBI Taxonomy" id="2917711"/>
    <lineage>
        <taxon>Archaea</taxon>
        <taxon>Methanobacteriati</taxon>
        <taxon>Methanobacteriota</taxon>
        <taxon>Stenosarchaea group</taxon>
        <taxon>Halobacteria</taxon>
        <taxon>Halobacteriales</taxon>
        <taxon>Natronoarchaeaceae</taxon>
        <taxon>Natranaeroarchaeum</taxon>
    </lineage>
</organism>
<dbReference type="InterPro" id="IPR058264">
    <property type="entry name" value="DUF7958"/>
</dbReference>
<comment type="caution">
    <text evidence="2">The sequence shown here is derived from an EMBL/GenBank/DDBJ whole genome shotgun (WGS) entry which is preliminary data.</text>
</comment>
<sequence length="325" mass="36367">MSVSGTIDGVRTTDQGETRIGIRVVDNNGAEHGIEMDTHGEIYIHQCDAYADKAADRTPQENEYNEQARRYAKYYVFRERGYPTIEPRQLPEWLVVVASAVAQLSPRVFEVHFGDYHQQLRSVVEPDVDPIVDVPEDDVAGLRVYLLNVHLDIDFEERLDEETLAELTRTVDSTADPDAVIQEIADALSGRPLDPDQLSIAGVSDVGVLYQGQTKEIEQEGDDPHPGPADARLELSPTGTPGEQYLSTEEFQILVVHHLLCQARDCYLQMGLEPPEPLRVLGLGRYRQTVRNEHLEMYEPVHGTTEAIEGYSLPEIGSHLEPNSV</sequence>
<name>A0AAE3K3U0_9EURY</name>
<dbReference type="AlphaFoldDB" id="A0AAE3K3U0"/>
<proteinExistence type="predicted"/>
<evidence type="ECO:0000313" key="3">
    <source>
        <dbReference type="Proteomes" id="UP001202674"/>
    </source>
</evidence>
<accession>A0AAE3K3U0</accession>
<keyword evidence="3" id="KW-1185">Reference proteome</keyword>
<protein>
    <submittedName>
        <fullName evidence="2">Uncharacterized protein</fullName>
    </submittedName>
</protein>
<dbReference type="Proteomes" id="UP001202674">
    <property type="component" value="Unassembled WGS sequence"/>
</dbReference>
<dbReference type="Pfam" id="PF25858">
    <property type="entry name" value="DUF7958"/>
    <property type="match status" value="1"/>
</dbReference>
<reference evidence="2 3" key="1">
    <citation type="journal article" date="2022" name="Syst. Appl. Microbiol.">
        <title>Natronocalculus amylovorans gen. nov., sp. nov., and Natranaeroarchaeum aerophilus sp. nov., dominant culturable amylolytic natronoarchaea from hypersaline soda lakes in southwestern Siberia.</title>
        <authorList>
            <person name="Sorokin D.Y."/>
            <person name="Elcheninov A.G."/>
            <person name="Khizhniak T.V."/>
            <person name="Koenen M."/>
            <person name="Bale N.J."/>
            <person name="Damste J.S.S."/>
            <person name="Kublanov I.V."/>
        </authorList>
    </citation>
    <scope>NUCLEOTIDE SEQUENCE [LARGE SCALE GENOMIC DNA]</scope>
    <source>
        <strain evidence="2 3">AArc-St1-1</strain>
    </source>
</reference>
<evidence type="ECO:0000313" key="2">
    <source>
        <dbReference type="EMBL" id="MCL9812050.1"/>
    </source>
</evidence>
<dbReference type="EMBL" id="JAKRVY010000001">
    <property type="protein sequence ID" value="MCL9812050.1"/>
    <property type="molecule type" value="Genomic_DNA"/>
</dbReference>
<evidence type="ECO:0000256" key="1">
    <source>
        <dbReference type="SAM" id="MobiDB-lite"/>
    </source>
</evidence>